<keyword evidence="8" id="KW-1185">Reference proteome</keyword>
<keyword evidence="7" id="KW-0503">Monooxygenase</keyword>
<comment type="cofactor">
    <cofactor evidence="1">
        <name>FAD</name>
        <dbReference type="ChEBI" id="CHEBI:57692"/>
    </cofactor>
</comment>
<dbReference type="GO" id="GO:0050660">
    <property type="term" value="F:flavin adenine dinucleotide binding"/>
    <property type="evidence" value="ECO:0007669"/>
    <property type="project" value="InterPro"/>
</dbReference>
<organism evidence="7 8">
    <name type="scientific">Cyphellophora attinorum</name>
    <dbReference type="NCBI Taxonomy" id="1664694"/>
    <lineage>
        <taxon>Eukaryota</taxon>
        <taxon>Fungi</taxon>
        <taxon>Dikarya</taxon>
        <taxon>Ascomycota</taxon>
        <taxon>Pezizomycotina</taxon>
        <taxon>Eurotiomycetes</taxon>
        <taxon>Chaetothyriomycetidae</taxon>
        <taxon>Chaetothyriales</taxon>
        <taxon>Cyphellophoraceae</taxon>
        <taxon>Cyphellophora</taxon>
    </lineage>
</organism>
<dbReference type="GO" id="GO:0050661">
    <property type="term" value="F:NADP binding"/>
    <property type="evidence" value="ECO:0007669"/>
    <property type="project" value="InterPro"/>
</dbReference>
<dbReference type="AlphaFoldDB" id="A0A0N1HU76"/>
<dbReference type="VEuPathDB" id="FungiDB:AB675_1818"/>
<evidence type="ECO:0000256" key="3">
    <source>
        <dbReference type="ARBA" id="ARBA00022630"/>
    </source>
</evidence>
<evidence type="ECO:0000256" key="4">
    <source>
        <dbReference type="ARBA" id="ARBA00022827"/>
    </source>
</evidence>
<dbReference type="InterPro" id="IPR051209">
    <property type="entry name" value="FAD-bind_Monooxygenase_sf"/>
</dbReference>
<dbReference type="Pfam" id="PF00743">
    <property type="entry name" value="FMO-like"/>
    <property type="match status" value="1"/>
</dbReference>
<name>A0A0N1HU76_9EURO</name>
<dbReference type="PANTHER" id="PTHR42877">
    <property type="entry name" value="L-ORNITHINE N(5)-MONOOXYGENASE-RELATED"/>
    <property type="match status" value="1"/>
</dbReference>
<dbReference type="SUPFAM" id="SSF51905">
    <property type="entry name" value="FAD/NAD(P)-binding domain"/>
    <property type="match status" value="2"/>
</dbReference>
<evidence type="ECO:0000313" key="7">
    <source>
        <dbReference type="EMBL" id="KPI42856.1"/>
    </source>
</evidence>
<dbReference type="InterPro" id="IPR036188">
    <property type="entry name" value="FAD/NAD-bd_sf"/>
</dbReference>
<accession>A0A0N1HU76</accession>
<feature type="region of interest" description="Disordered" evidence="6">
    <location>
        <begin position="1"/>
        <end position="29"/>
    </location>
</feature>
<keyword evidence="3" id="KW-0285">Flavoprotein</keyword>
<evidence type="ECO:0000256" key="6">
    <source>
        <dbReference type="SAM" id="MobiDB-lite"/>
    </source>
</evidence>
<dbReference type="Proteomes" id="UP000038010">
    <property type="component" value="Unassembled WGS sequence"/>
</dbReference>
<dbReference type="OrthoDB" id="4130824at2759"/>
<dbReference type="Gene3D" id="3.50.50.60">
    <property type="entry name" value="FAD/NAD(P)-binding domain"/>
    <property type="match status" value="2"/>
</dbReference>
<dbReference type="GeneID" id="28733617"/>
<evidence type="ECO:0000256" key="5">
    <source>
        <dbReference type="ARBA" id="ARBA00023002"/>
    </source>
</evidence>
<dbReference type="GO" id="GO:0004499">
    <property type="term" value="F:N,N-dimethylaniline monooxygenase activity"/>
    <property type="evidence" value="ECO:0007669"/>
    <property type="project" value="InterPro"/>
</dbReference>
<evidence type="ECO:0000256" key="1">
    <source>
        <dbReference type="ARBA" id="ARBA00001974"/>
    </source>
</evidence>
<keyword evidence="5" id="KW-0560">Oxidoreductase</keyword>
<comment type="caution">
    <text evidence="7">The sequence shown here is derived from an EMBL/GenBank/DDBJ whole genome shotgun (WGS) entry which is preliminary data.</text>
</comment>
<dbReference type="EMBL" id="LFJN01000006">
    <property type="protein sequence ID" value="KPI42856.1"/>
    <property type="molecule type" value="Genomic_DNA"/>
</dbReference>
<reference evidence="7 8" key="1">
    <citation type="submission" date="2015-06" db="EMBL/GenBank/DDBJ databases">
        <title>Draft genome of the ant-associated black yeast Phialophora attae CBS 131958.</title>
        <authorList>
            <person name="Moreno L.F."/>
            <person name="Stielow B.J."/>
            <person name="de Hoog S."/>
            <person name="Vicente V.A."/>
            <person name="Weiss V.A."/>
            <person name="de Vries M."/>
            <person name="Cruz L.M."/>
            <person name="Souza E.M."/>
        </authorList>
    </citation>
    <scope>NUCLEOTIDE SEQUENCE [LARGE SCALE GENOMIC DNA]</scope>
    <source>
        <strain evidence="7 8">CBS 131958</strain>
    </source>
</reference>
<sequence length="590" mass="65831">MPSSESAPLPAAKGTNGNHNGDYNPKDQPVENFRPMKVVAIGAGFSGIYLSIRLPELLRNVELVVYEKNEGLGGTWWENRYPGCACDIPAHSYVYSFEPNPGWSNFYAPSQEIQQYLQKVADKYSAGRFIKLGHKVVGCAWDATRSKWKIDIQRIATGETFSDEADVIVAARGGLNDYVWPKIDGLWSFKGKIVHSAAWDTSFDYSNKRIGVIGGGSSAIQIVPKLQKLAGTQLSCFIRSKTWISSTFGASAMQKLGLDHEEFTQEDFDKYMSDPKKYHEFRKMIETEGNAMHPFSLKGSPMSAGARDMFTQLMKGRLAKKPELGDFLIPSFAPGCRRLTPGEGFLEALTEDNVEFINTAIEAVTETGVVLQGGRAIELDVLVCATGFNAAGPPPFPVIGVDGRALSDRWEKYPEAYMSVAVDGFPNYFTMLGPNSGVASGSLTKIIESAGDYILKCIRKLQKEDIQSMQISSRAIRSWVNHVENYFTKTVFLDDCRTWYRRDNRIIGLWPGSTVHAIEVLRSPRWEDFEYEYGQEAAGDRLLRWLGSGWSELQLSGGDISYYIEPEYVDVPSAPFPEKTAKWNMISFSH</sequence>
<proteinExistence type="inferred from homology"/>
<dbReference type="RefSeq" id="XP_018002819.1">
    <property type="nucleotide sequence ID" value="XM_018141737.1"/>
</dbReference>
<dbReference type="InterPro" id="IPR020946">
    <property type="entry name" value="Flavin_mOase-like"/>
</dbReference>
<keyword evidence="4" id="KW-0274">FAD</keyword>
<evidence type="ECO:0000313" key="8">
    <source>
        <dbReference type="Proteomes" id="UP000038010"/>
    </source>
</evidence>
<dbReference type="PANTHER" id="PTHR42877:SF7">
    <property type="entry name" value="FLAVIN-BINDING MONOOXYGENASE-RELATED"/>
    <property type="match status" value="1"/>
</dbReference>
<comment type="similarity">
    <text evidence="2">Belongs to the FAD-binding monooxygenase family.</text>
</comment>
<evidence type="ECO:0000256" key="2">
    <source>
        <dbReference type="ARBA" id="ARBA00010139"/>
    </source>
</evidence>
<protein>
    <submittedName>
        <fullName evidence="7">Putative sterigmatocystin biosynthesis monooxygenase stcW</fullName>
    </submittedName>
</protein>
<gene>
    <name evidence="7" type="ORF">AB675_1818</name>
</gene>